<keyword evidence="1" id="KW-0732">Signal</keyword>
<feature type="domain" description="Peptidase S9 prolyl oligopeptidase catalytic" evidence="2">
    <location>
        <begin position="505"/>
        <end position="664"/>
    </location>
</feature>
<sequence length="695" mass="76209">MFVMKRISRLLIVAVALLVACVSACHASVVSSRQLLEVVDIDRPAVSPDGRSVAFRIERASVERNTYDTVWYVQGLDDRWPGRVAEGGVPLRDSAGGSLPATAVWSADGRWIYYRALIGGKIEVWRAAADGSGAEAVTHDAADVRDFVLGKGGRVLRYCVGATREQVRSAERAEYDNGIHIDRTVPIGQSLFRSGYVGGRMATQRFGKIWFDRISLLDDVPDRWKEVDLRTKVIRELAAAPAGSNRDVSRDKGHPNAWRMSRAADEGRVAILTRIGDRQGLRLKPEVRLSASLPGSGSHETVCQAASCTGKAITGVQWRPDSDEVLFTISDPNAGLAQSIYRWNVRSGVVLPVARSSGLLNGGRETSSQCGVSPAAMVCVSATASQPPRLERIDLETGARRVLFEPNAALAQEMATSGTVRLLRWKNAKGQVFTGQFYAAKNRSGARPPLFVNYYQCAGFVRGGVGDEWPFASLAAHGISALCINAAPYLVDAVDRYNEALSAVQSAVKLLSARGQIDAAKVGMGGLSFGSEVTLWVAMRSRLLCAASVSTPSVSSLYYLFGSLKGSRFENGLKELWGLGSPEQTPDRWRLLSPEFNLDRLTAPILFQTPEQEYLYALDYEIPLIREHRADLYVFPNEPHQKFQPKHKLAVYERNLDWFRFWLQGYEDAAPSKQPQYARWRAMQGPAGQAGSAAP</sequence>
<reference evidence="3 4" key="1">
    <citation type="submission" date="2016-10" db="EMBL/GenBank/DDBJ databases">
        <authorList>
            <person name="de Groot N.N."/>
        </authorList>
    </citation>
    <scope>NUCLEOTIDE SEQUENCE [LARGE SCALE GENOMIC DNA]</scope>
    <source>
        <strain evidence="3 4">DSM 26515</strain>
    </source>
</reference>
<feature type="chain" id="PRO_5011439740" evidence="1">
    <location>
        <begin position="28"/>
        <end position="695"/>
    </location>
</feature>
<dbReference type="Proteomes" id="UP000199420">
    <property type="component" value="Unassembled WGS sequence"/>
</dbReference>
<dbReference type="Pfam" id="PF00326">
    <property type="entry name" value="Peptidase_S9"/>
    <property type="match status" value="1"/>
</dbReference>
<organism evidence="3 4">
    <name type="scientific">Frateuria terrea</name>
    <dbReference type="NCBI Taxonomy" id="529704"/>
    <lineage>
        <taxon>Bacteria</taxon>
        <taxon>Pseudomonadati</taxon>
        <taxon>Pseudomonadota</taxon>
        <taxon>Gammaproteobacteria</taxon>
        <taxon>Lysobacterales</taxon>
        <taxon>Rhodanobacteraceae</taxon>
        <taxon>Frateuria</taxon>
    </lineage>
</organism>
<keyword evidence="4" id="KW-1185">Reference proteome</keyword>
<keyword evidence="3" id="KW-0378">Hydrolase</keyword>
<gene>
    <name evidence="3" type="ORF">SAMN04487997_2170</name>
</gene>
<dbReference type="SUPFAM" id="SSF82171">
    <property type="entry name" value="DPP6 N-terminal domain-like"/>
    <property type="match status" value="1"/>
</dbReference>
<dbReference type="GO" id="GO:0006508">
    <property type="term" value="P:proteolysis"/>
    <property type="evidence" value="ECO:0007669"/>
    <property type="project" value="InterPro"/>
</dbReference>
<keyword evidence="3" id="KW-0645">Protease</keyword>
<dbReference type="InterPro" id="IPR053536">
    <property type="entry name" value="Lasso_peptide_isopeptidase"/>
</dbReference>
<dbReference type="InterPro" id="IPR029058">
    <property type="entry name" value="AB_hydrolase_fold"/>
</dbReference>
<name>A0A1H6V7J4_9GAMM</name>
<dbReference type="InterPro" id="IPR011042">
    <property type="entry name" value="6-blade_b-propeller_TolB-like"/>
</dbReference>
<feature type="signal peptide" evidence="1">
    <location>
        <begin position="1"/>
        <end position="27"/>
    </location>
</feature>
<dbReference type="NCBIfam" id="NF033523">
    <property type="entry name" value="lasso_peptidase"/>
    <property type="match status" value="1"/>
</dbReference>
<dbReference type="InterPro" id="IPR001375">
    <property type="entry name" value="Peptidase_S9_cat"/>
</dbReference>
<evidence type="ECO:0000313" key="3">
    <source>
        <dbReference type="EMBL" id="SEJ00599.1"/>
    </source>
</evidence>
<evidence type="ECO:0000256" key="1">
    <source>
        <dbReference type="SAM" id="SignalP"/>
    </source>
</evidence>
<dbReference type="RefSeq" id="WP_245747236.1">
    <property type="nucleotide sequence ID" value="NZ_FNYC01000004.1"/>
</dbReference>
<protein>
    <submittedName>
        <fullName evidence="3">Dipeptidyl aminopeptidase/acylaminoacyl peptidase</fullName>
    </submittedName>
</protein>
<dbReference type="Gene3D" id="2.120.10.30">
    <property type="entry name" value="TolB, C-terminal domain"/>
    <property type="match status" value="1"/>
</dbReference>
<evidence type="ECO:0000259" key="2">
    <source>
        <dbReference type="Pfam" id="PF00326"/>
    </source>
</evidence>
<dbReference type="STRING" id="529704.SAMN02927913_3060"/>
<accession>A0A1H6V7J4</accession>
<dbReference type="GO" id="GO:0008236">
    <property type="term" value="F:serine-type peptidase activity"/>
    <property type="evidence" value="ECO:0007669"/>
    <property type="project" value="InterPro"/>
</dbReference>
<dbReference type="PROSITE" id="PS51257">
    <property type="entry name" value="PROKAR_LIPOPROTEIN"/>
    <property type="match status" value="1"/>
</dbReference>
<keyword evidence="3" id="KW-0031">Aminopeptidase</keyword>
<dbReference type="EMBL" id="FNYC01000004">
    <property type="protein sequence ID" value="SEJ00599.1"/>
    <property type="molecule type" value="Genomic_DNA"/>
</dbReference>
<proteinExistence type="predicted"/>
<dbReference type="SUPFAM" id="SSF53474">
    <property type="entry name" value="alpha/beta-Hydrolases"/>
    <property type="match status" value="1"/>
</dbReference>
<dbReference type="GO" id="GO:0004177">
    <property type="term" value="F:aminopeptidase activity"/>
    <property type="evidence" value="ECO:0007669"/>
    <property type="project" value="UniProtKB-KW"/>
</dbReference>
<dbReference type="Gene3D" id="3.40.50.1820">
    <property type="entry name" value="alpha/beta hydrolase"/>
    <property type="match status" value="1"/>
</dbReference>
<evidence type="ECO:0000313" key="4">
    <source>
        <dbReference type="Proteomes" id="UP000199420"/>
    </source>
</evidence>
<dbReference type="AlphaFoldDB" id="A0A1H6V7J4"/>